<dbReference type="InterPro" id="IPR028081">
    <property type="entry name" value="Leu-bd"/>
</dbReference>
<dbReference type="InterPro" id="IPR028082">
    <property type="entry name" value="Peripla_BP_I"/>
</dbReference>
<evidence type="ECO:0000313" key="5">
    <source>
        <dbReference type="Proteomes" id="UP001596084"/>
    </source>
</evidence>
<dbReference type="SUPFAM" id="SSF53822">
    <property type="entry name" value="Periplasmic binding protein-like I"/>
    <property type="match status" value="1"/>
</dbReference>
<evidence type="ECO:0000313" key="4">
    <source>
        <dbReference type="EMBL" id="MFC5521276.1"/>
    </source>
</evidence>
<protein>
    <submittedName>
        <fullName evidence="4">ABC transporter substrate-binding protein</fullName>
    </submittedName>
</protein>
<organism evidence="4 5">
    <name type="scientific">Polaromonas jejuensis</name>
    <dbReference type="NCBI Taxonomy" id="457502"/>
    <lineage>
        <taxon>Bacteria</taxon>
        <taxon>Pseudomonadati</taxon>
        <taxon>Pseudomonadota</taxon>
        <taxon>Betaproteobacteria</taxon>
        <taxon>Burkholderiales</taxon>
        <taxon>Comamonadaceae</taxon>
        <taxon>Polaromonas</taxon>
    </lineage>
</organism>
<evidence type="ECO:0000259" key="3">
    <source>
        <dbReference type="Pfam" id="PF13458"/>
    </source>
</evidence>
<dbReference type="Pfam" id="PF13458">
    <property type="entry name" value="Peripla_BP_6"/>
    <property type="match status" value="1"/>
</dbReference>
<gene>
    <name evidence="4" type="ORF">ACFPP7_10150</name>
</gene>
<name>A0ABW0Q9N7_9BURK</name>
<dbReference type="EMBL" id="JBHSMX010000013">
    <property type="protein sequence ID" value="MFC5521276.1"/>
    <property type="molecule type" value="Genomic_DNA"/>
</dbReference>
<dbReference type="PANTHER" id="PTHR47235:SF1">
    <property type="entry name" value="BLR6548 PROTEIN"/>
    <property type="match status" value="1"/>
</dbReference>
<dbReference type="PANTHER" id="PTHR47235">
    <property type="entry name" value="BLR6548 PROTEIN"/>
    <property type="match status" value="1"/>
</dbReference>
<dbReference type="InterPro" id="IPR006311">
    <property type="entry name" value="TAT_signal"/>
</dbReference>
<sequence length="383" mass="40332">MGFKRRQFILGAMSAGAAVASPALRAQSAKARKLVVGQSVPLTGTADQIGLAYFNGAKIYFDAINAKNGAGGYKIEVKALDDGYNPAKAASNARQLLDEGVDALFGFAGTASCDAAFAVAKPAGALFFAPFAASDALHDPALGLVFHVRPALADEAYKVVRHCATLNQDRIAVFAEDDAMGRAGLAAVNQALVDLKRPPIVGSAFSPVNSDKVDAAVAQLMKAQPQAIIQVSLFNSSAAFIRKMRRAGYGGQFLNFSVVGIDPLFTALGKEIGGIVISQVVPSPRSTGTPIIKEYLDALNQTDQTPSYESVEGYIAARTFAEGVRRAASGGGGKPDRAGLQKVFEAMTDYDVGGFRINLRPKKYESVRVIDLVTITPDGKIVR</sequence>
<dbReference type="RefSeq" id="WP_068833280.1">
    <property type="nucleotide sequence ID" value="NZ_JBHSMX010000013.1"/>
</dbReference>
<evidence type="ECO:0000256" key="2">
    <source>
        <dbReference type="ARBA" id="ARBA00022729"/>
    </source>
</evidence>
<feature type="domain" description="Leucine-binding protein" evidence="3">
    <location>
        <begin position="36"/>
        <end position="376"/>
    </location>
</feature>
<dbReference type="Proteomes" id="UP001596084">
    <property type="component" value="Unassembled WGS sequence"/>
</dbReference>
<proteinExistence type="inferred from homology"/>
<comment type="caution">
    <text evidence="4">The sequence shown here is derived from an EMBL/GenBank/DDBJ whole genome shotgun (WGS) entry which is preliminary data.</text>
</comment>
<dbReference type="PROSITE" id="PS51318">
    <property type="entry name" value="TAT"/>
    <property type="match status" value="1"/>
</dbReference>
<keyword evidence="2" id="KW-0732">Signal</keyword>
<dbReference type="CDD" id="cd06326">
    <property type="entry name" value="PBP1_ABC_ligand_binding-like"/>
    <property type="match status" value="1"/>
</dbReference>
<evidence type="ECO:0000256" key="1">
    <source>
        <dbReference type="ARBA" id="ARBA00010062"/>
    </source>
</evidence>
<comment type="similarity">
    <text evidence="1">Belongs to the leucine-binding protein family.</text>
</comment>
<accession>A0ABW0Q9N7</accession>
<keyword evidence="5" id="KW-1185">Reference proteome</keyword>
<reference evidence="5" key="1">
    <citation type="journal article" date="2019" name="Int. J. Syst. Evol. Microbiol.">
        <title>The Global Catalogue of Microorganisms (GCM) 10K type strain sequencing project: providing services to taxonomists for standard genome sequencing and annotation.</title>
        <authorList>
            <consortium name="The Broad Institute Genomics Platform"/>
            <consortium name="The Broad Institute Genome Sequencing Center for Infectious Disease"/>
            <person name="Wu L."/>
            <person name="Ma J."/>
        </authorList>
    </citation>
    <scope>NUCLEOTIDE SEQUENCE [LARGE SCALE GENOMIC DNA]</scope>
    <source>
        <strain evidence="5">CGMCC 4.7277</strain>
    </source>
</reference>
<dbReference type="Gene3D" id="3.40.50.2300">
    <property type="match status" value="2"/>
</dbReference>